<evidence type="ECO:0008006" key="3">
    <source>
        <dbReference type="Google" id="ProtNLM"/>
    </source>
</evidence>
<dbReference type="EMBL" id="SDWS01000003">
    <property type="protein sequence ID" value="RYB91430.1"/>
    <property type="molecule type" value="Genomic_DNA"/>
</dbReference>
<protein>
    <recommendedName>
        <fullName evidence="3">WXG100 family type VII secretion target</fullName>
    </recommendedName>
</protein>
<evidence type="ECO:0000313" key="2">
    <source>
        <dbReference type="Proteomes" id="UP000291838"/>
    </source>
</evidence>
<dbReference type="Proteomes" id="UP000291838">
    <property type="component" value="Unassembled WGS sequence"/>
</dbReference>
<dbReference type="OrthoDB" id="4828169at2"/>
<accession>A0A4Q2RR32</accession>
<dbReference type="RefSeq" id="WP_129474717.1">
    <property type="nucleotide sequence ID" value="NZ_SDWS01000003.1"/>
</dbReference>
<evidence type="ECO:0000313" key="1">
    <source>
        <dbReference type="EMBL" id="RYB91430.1"/>
    </source>
</evidence>
<proteinExistence type="predicted"/>
<organism evidence="1 2">
    <name type="scientific">Nocardioides glacieisoli</name>
    <dbReference type="NCBI Taxonomy" id="1168730"/>
    <lineage>
        <taxon>Bacteria</taxon>
        <taxon>Bacillati</taxon>
        <taxon>Actinomycetota</taxon>
        <taxon>Actinomycetes</taxon>
        <taxon>Propionibacteriales</taxon>
        <taxon>Nocardioidaceae</taxon>
        <taxon>Nocardioides</taxon>
    </lineage>
</organism>
<keyword evidence="2" id="KW-1185">Reference proteome</keyword>
<dbReference type="AlphaFoldDB" id="A0A4Q2RR32"/>
<name>A0A4Q2RR32_9ACTN</name>
<reference evidence="1 2" key="1">
    <citation type="submission" date="2019-01" db="EMBL/GenBank/DDBJ databases">
        <title>Novel species of Nocardioides.</title>
        <authorList>
            <person name="Liu Q."/>
            <person name="Xin Y.-H."/>
        </authorList>
    </citation>
    <scope>NUCLEOTIDE SEQUENCE [LARGE SCALE GENOMIC DNA]</scope>
    <source>
        <strain evidence="1 2">HLT3-15</strain>
    </source>
</reference>
<gene>
    <name evidence="1" type="ORF">EUA06_08880</name>
</gene>
<sequence length="91" mass="10074">MADIDIDLGRLSRTASTARTLKNEFDDAEGFADDIGELTGHDGLADKIEDFGNDWDVAREELRDGLASVADFMQAIHDTFIDLDDKMANPR</sequence>
<comment type="caution">
    <text evidence="1">The sequence shown here is derived from an EMBL/GenBank/DDBJ whole genome shotgun (WGS) entry which is preliminary data.</text>
</comment>